<evidence type="ECO:0000313" key="3">
    <source>
        <dbReference type="Proteomes" id="UP000250140"/>
    </source>
</evidence>
<accession>A0A8E2F1Q7</accession>
<organism evidence="2 3">
    <name type="scientific">Glonium stellatum</name>
    <dbReference type="NCBI Taxonomy" id="574774"/>
    <lineage>
        <taxon>Eukaryota</taxon>
        <taxon>Fungi</taxon>
        <taxon>Dikarya</taxon>
        <taxon>Ascomycota</taxon>
        <taxon>Pezizomycotina</taxon>
        <taxon>Dothideomycetes</taxon>
        <taxon>Pleosporomycetidae</taxon>
        <taxon>Gloniales</taxon>
        <taxon>Gloniaceae</taxon>
        <taxon>Glonium</taxon>
    </lineage>
</organism>
<gene>
    <name evidence="2" type="ORF">AOQ84DRAFT_407046</name>
</gene>
<feature type="region of interest" description="Disordered" evidence="1">
    <location>
        <begin position="386"/>
        <end position="442"/>
    </location>
</feature>
<feature type="compositionally biased region" description="Polar residues" evidence="1">
    <location>
        <begin position="395"/>
        <end position="442"/>
    </location>
</feature>
<dbReference type="EMBL" id="KV749675">
    <property type="protein sequence ID" value="OCL08323.1"/>
    <property type="molecule type" value="Genomic_DNA"/>
</dbReference>
<evidence type="ECO:0000313" key="2">
    <source>
        <dbReference type="EMBL" id="OCL08323.1"/>
    </source>
</evidence>
<dbReference type="InterPro" id="IPR036465">
    <property type="entry name" value="vWFA_dom_sf"/>
</dbReference>
<name>A0A8E2F1Q7_9PEZI</name>
<evidence type="ECO:0000256" key="1">
    <source>
        <dbReference type="SAM" id="MobiDB-lite"/>
    </source>
</evidence>
<reference evidence="2 3" key="1">
    <citation type="journal article" date="2016" name="Nat. Commun.">
        <title>Ectomycorrhizal ecology is imprinted in the genome of the dominant symbiotic fungus Cenococcum geophilum.</title>
        <authorList>
            <consortium name="DOE Joint Genome Institute"/>
            <person name="Peter M."/>
            <person name="Kohler A."/>
            <person name="Ohm R.A."/>
            <person name="Kuo A."/>
            <person name="Krutzmann J."/>
            <person name="Morin E."/>
            <person name="Arend M."/>
            <person name="Barry K.W."/>
            <person name="Binder M."/>
            <person name="Choi C."/>
            <person name="Clum A."/>
            <person name="Copeland A."/>
            <person name="Grisel N."/>
            <person name="Haridas S."/>
            <person name="Kipfer T."/>
            <person name="LaButti K."/>
            <person name="Lindquist E."/>
            <person name="Lipzen A."/>
            <person name="Maire R."/>
            <person name="Meier B."/>
            <person name="Mihaltcheva S."/>
            <person name="Molinier V."/>
            <person name="Murat C."/>
            <person name="Poggeler S."/>
            <person name="Quandt C.A."/>
            <person name="Sperisen C."/>
            <person name="Tritt A."/>
            <person name="Tisserant E."/>
            <person name="Crous P.W."/>
            <person name="Henrissat B."/>
            <person name="Nehls U."/>
            <person name="Egli S."/>
            <person name="Spatafora J.W."/>
            <person name="Grigoriev I.V."/>
            <person name="Martin F.M."/>
        </authorList>
    </citation>
    <scope>NUCLEOTIDE SEQUENCE [LARGE SCALE GENOMIC DNA]</scope>
    <source>
        <strain evidence="2 3">CBS 207.34</strain>
    </source>
</reference>
<dbReference type="SUPFAM" id="SSF53300">
    <property type="entry name" value="vWA-like"/>
    <property type="match status" value="1"/>
</dbReference>
<sequence>MTIEPPPHLHDNHQFGKAAVSFAVDVSGSTYGHTLKAEQFFIENVSRLLSPKSQMTARILPWNNKAKPVLGLSQLNTLKSSGYTIPGVIVEDKACNAALDQSSLWFLLTDGLVDDVYREHFAKLIAKHRLHGISCVAIIFGEAGREGPGSCNISVGVSLYAIVPNCLFLFYNTLNHEIMIMQCKGVFKSLLGNVENPIIDDNTTWESFPRLSVNKLSTLVIPPPKRLEEDEIAFDGDLVIRFEELWSNSLSQEQISKILTNEDNLSTLVMTTQSRGDVGRFQSWIQAQSMKVDDPLTKPRPDINGSASAIFQEVIAASRAGGMPNDETRRQLRSAYTTNMAAFRQQYHLQVQEVQTRQSIIHTSSVQSASNINSAQSLNRTQYYSSSRFSSRNNTPVFTPQTMSPQVTSPVDPSCQSWASTPSNLNSSPYAPSPPSILQHSPNNNFGARAGPHQLSQPDLIYTPGFRCRTESFKGNCSICGAQNTTLAWLFRSPLGQESTPSFPAIGSNSDLEFPLAMGGYSEMNVISETICCEPCSNFCVGFGSPDVTESIIGALPMISFPENSQKFEEVLYAVFGGRLAQKHVIQVFLSILLSMLQQPRLSGGNDSDAASLQCHQAIRWVCKDLIKNLAIEIPSSMLPSSASEPSSNRLLSQLTKTSFDNTSYANSFLIRYPLEGFAVILRASALVGVPIHLRQRVMFHRYLYLLTDSFKSQRLSNSQMNPLLWTDLETESLSQNLSPECLYTGSTGSPGNLVPRASLSISNLRNTVILSDQMYGALHKLEEFCFLEDVEWVGLVTAVYLHALMVADTALGQADAWDLFIAIMTNSELTSISEGPENMTINMSEGIIHTMYIDVQVHGRQKFMMYKS</sequence>
<keyword evidence="3" id="KW-1185">Reference proteome</keyword>
<dbReference type="OrthoDB" id="3554680at2759"/>
<dbReference type="Proteomes" id="UP000250140">
    <property type="component" value="Unassembled WGS sequence"/>
</dbReference>
<protein>
    <submittedName>
        <fullName evidence="2">Uncharacterized protein</fullName>
    </submittedName>
</protein>
<proteinExistence type="predicted"/>
<dbReference type="AlphaFoldDB" id="A0A8E2F1Q7"/>